<proteinExistence type="predicted"/>
<reference evidence="1" key="1">
    <citation type="submission" date="2023-05" db="EMBL/GenBank/DDBJ databases">
        <title>Streptantibioticus silvisoli sp. nov., acidotolerant actinomycetes 1 from pine litter.</title>
        <authorList>
            <person name="Swiecimska M."/>
            <person name="Golinska P."/>
            <person name="Sangal V."/>
            <person name="Wachnowicz B."/>
            <person name="Goodfellow M."/>
        </authorList>
    </citation>
    <scope>NUCLEOTIDE SEQUENCE</scope>
    <source>
        <strain evidence="1">SL13</strain>
    </source>
</reference>
<organism evidence="1">
    <name type="scientific">Streptantibioticus silvisoli</name>
    <dbReference type="NCBI Taxonomy" id="2705255"/>
    <lineage>
        <taxon>Bacteria</taxon>
        <taxon>Bacillati</taxon>
        <taxon>Actinomycetota</taxon>
        <taxon>Actinomycetes</taxon>
        <taxon>Kitasatosporales</taxon>
        <taxon>Streptomycetaceae</taxon>
        <taxon>Streptantibioticus</taxon>
    </lineage>
</organism>
<dbReference type="AlphaFoldDB" id="A0AA90H2S2"/>
<dbReference type="EMBL" id="JABXJJ020000012">
    <property type="protein sequence ID" value="MDI5969923.1"/>
    <property type="molecule type" value="Genomic_DNA"/>
</dbReference>
<name>A0AA90H2S2_9ACTN</name>
<evidence type="ECO:0000313" key="1">
    <source>
        <dbReference type="EMBL" id="MDI5969923.1"/>
    </source>
</evidence>
<sequence length="194" mass="21490">MQGNWNNGRAHYRCRFPNEYAVANKLDHPLTVYIREDAILDPLDTWLAESLSASSVEQSLMELDASRPVNDLQIETARRSLEECDRKLSRHRAALEAGADPALVAQWSREVQAERAVAEAHLAMIGSQQTAGGRMGREQIRDVVAALGGLLNVLRKAAPEDKAEVYRELGLTLTYDHETQKVLAEVQTAPTVCA</sequence>
<comment type="caution">
    <text evidence="1">The sequence shown here is derived from an EMBL/GenBank/DDBJ whole genome shotgun (WGS) entry which is preliminary data.</text>
</comment>
<protein>
    <submittedName>
        <fullName evidence="1">Uncharacterized protein</fullName>
    </submittedName>
</protein>
<gene>
    <name evidence="1" type="ORF">POF50_011340</name>
</gene>
<accession>A0AA90H2S2</accession>
<dbReference type="RefSeq" id="WP_271314699.1">
    <property type="nucleotide sequence ID" value="NZ_JABXJJ020000012.1"/>
</dbReference>